<dbReference type="Proteomes" id="UP000203130">
    <property type="component" value="Segment"/>
</dbReference>
<dbReference type="GeneID" id="26628110"/>
<proteinExistence type="predicted"/>
<dbReference type="KEGG" id="vg:26628110"/>
<evidence type="ECO:0000313" key="1">
    <source>
        <dbReference type="EMBL" id="ALF01970.1"/>
    </source>
</evidence>
<reference evidence="1 2" key="1">
    <citation type="submission" date="2015-08" db="EMBL/GenBank/DDBJ databases">
        <title>Complete genome sequence analysis of novel bacteriophage IME-EFm5.</title>
        <authorList>
            <person name="Gong P."/>
            <person name="Han W."/>
            <person name="Gu J."/>
        </authorList>
    </citation>
    <scope>NUCLEOTIDE SEQUENCE [LARGE SCALE GENOMIC DNA]</scope>
</reference>
<evidence type="ECO:0000313" key="2">
    <source>
        <dbReference type="Proteomes" id="UP000203130"/>
    </source>
</evidence>
<dbReference type="EMBL" id="KT588072">
    <property type="protein sequence ID" value="ALF01970.1"/>
    <property type="molecule type" value="Genomic_DNA"/>
</dbReference>
<dbReference type="OrthoDB" id="35989at10239"/>
<organism evidence="1 2">
    <name type="scientific">Enterococcus phage IME-EFm5</name>
    <dbReference type="NCBI Taxonomy" id="1718158"/>
    <lineage>
        <taxon>Viruses</taxon>
        <taxon>Duplodnaviria</taxon>
        <taxon>Heunggongvirae</taxon>
        <taxon>Uroviricota</taxon>
        <taxon>Caudoviricetes</taxon>
        <taxon>Efemquintavirus</taxon>
        <taxon>Efemquintavirus Efm5</taxon>
    </lineage>
</organism>
<dbReference type="RefSeq" id="YP_009200871.1">
    <property type="nucleotide sequence ID" value="NC_028826.1"/>
</dbReference>
<accession>A0A0M4S5F3</accession>
<gene>
    <name evidence="1" type="ORF">EFm5_01</name>
</gene>
<sequence length="79" mass="8930">MTPELADMNLTEQDNPFSFVDEDGNFIEPIKNPFSCEGAYLLACEDVANSLKAYKEVGGDVSTEIKMLKWLDKLAYEYI</sequence>
<name>A0A0M4S5F3_9CAUD</name>
<protein>
    <submittedName>
        <fullName evidence="1">Uncharacterized protein</fullName>
    </submittedName>
</protein>
<keyword evidence="2" id="KW-1185">Reference proteome</keyword>